<evidence type="ECO:0000256" key="1">
    <source>
        <dbReference type="ARBA" id="ARBA00001946"/>
    </source>
</evidence>
<evidence type="ECO:0000256" key="8">
    <source>
        <dbReference type="ARBA" id="ARBA00022800"/>
    </source>
</evidence>
<sequence>MENTDFTKKIYLVGGAIRDYLLGLPTKDKDYVAVGFSKNDFQYCQKVGKNFPVFLIDSHTQIALARKETKTTKGYNGFSYKTDNVTLLDDLKRRDLSINAMALDLSSNTLIDPFGGKKDLRNKILRHTSPAFCEDPLRILRLARFKAKLGIHWKIHPSTKVLVYSMKNELKDLESNRIFEEIKQVLSQKNSHLFFETLFELGVLNEIFPSLYALTTLKEGSPYHLESSVFVHTMKVLKYLDNDSLLLKLTALYHDIAKPYTYRNFGNSNGHDNPQKIESLIDMQIPKTIQKKMLILIGNHIKITHLFSMRPSKILDFFHSFKGDKALLLDQIRFFEADHKGRISQVKSATLESKKIIELFSQINSYSPKEWIQSQKSKPNGNQIKDHIQKAKINLISSFLSTLSDKQSLHAKPDLNH</sequence>
<feature type="domain" description="Poly A polymerase head" evidence="13">
    <location>
        <begin position="10"/>
        <end position="126"/>
    </location>
</feature>
<dbReference type="InterPro" id="IPR043519">
    <property type="entry name" value="NT_sf"/>
</dbReference>
<dbReference type="InterPro" id="IPR002646">
    <property type="entry name" value="PolA_pol_head_dom"/>
</dbReference>
<keyword evidence="16" id="KW-1185">Reference proteome</keyword>
<dbReference type="InterPro" id="IPR032828">
    <property type="entry name" value="PolyA_RNA-bd"/>
</dbReference>
<keyword evidence="3 12" id="KW-0808">Transferase</keyword>
<keyword evidence="10" id="KW-0460">Magnesium</keyword>
<feature type="domain" description="tRNA nucleotidyltransferase/poly(A) polymerase RNA and SrmB- binding" evidence="14">
    <location>
        <begin position="154"/>
        <end position="211"/>
    </location>
</feature>
<dbReference type="Proteomes" id="UP001057522">
    <property type="component" value="Unassembled WGS sequence"/>
</dbReference>
<dbReference type="Gene3D" id="3.30.460.10">
    <property type="entry name" value="Beta Polymerase, domain 2"/>
    <property type="match status" value="1"/>
</dbReference>
<evidence type="ECO:0000256" key="10">
    <source>
        <dbReference type="ARBA" id="ARBA00022842"/>
    </source>
</evidence>
<gene>
    <name evidence="15" type="ORF">NCR95_01710</name>
</gene>
<comment type="caution">
    <text evidence="15">The sequence shown here is derived from an EMBL/GenBank/DDBJ whole genome shotgun (WGS) entry which is preliminary data.</text>
</comment>
<dbReference type="Pfam" id="PF12627">
    <property type="entry name" value="PolyA_pol_RNAbd"/>
    <property type="match status" value="1"/>
</dbReference>
<dbReference type="InterPro" id="IPR003607">
    <property type="entry name" value="HD/PDEase_dom"/>
</dbReference>
<keyword evidence="8" id="KW-0692">RNA repair</keyword>
<evidence type="ECO:0000256" key="11">
    <source>
        <dbReference type="ARBA" id="ARBA00022884"/>
    </source>
</evidence>
<keyword evidence="2" id="KW-0533">Nickel</keyword>
<evidence type="ECO:0000313" key="15">
    <source>
        <dbReference type="EMBL" id="MCL9818898.1"/>
    </source>
</evidence>
<evidence type="ECO:0000256" key="6">
    <source>
        <dbReference type="ARBA" id="ARBA00022723"/>
    </source>
</evidence>
<evidence type="ECO:0000256" key="3">
    <source>
        <dbReference type="ARBA" id="ARBA00022679"/>
    </source>
</evidence>
<evidence type="ECO:0000256" key="4">
    <source>
        <dbReference type="ARBA" id="ARBA00022694"/>
    </source>
</evidence>
<evidence type="ECO:0000256" key="12">
    <source>
        <dbReference type="RuleBase" id="RU003953"/>
    </source>
</evidence>
<dbReference type="CDD" id="cd00077">
    <property type="entry name" value="HDc"/>
    <property type="match status" value="1"/>
</dbReference>
<dbReference type="PANTHER" id="PTHR47545">
    <property type="entry name" value="MULTIFUNCTIONAL CCA PROTEIN"/>
    <property type="match status" value="1"/>
</dbReference>
<evidence type="ECO:0000256" key="5">
    <source>
        <dbReference type="ARBA" id="ARBA00022695"/>
    </source>
</evidence>
<evidence type="ECO:0000256" key="9">
    <source>
        <dbReference type="ARBA" id="ARBA00022840"/>
    </source>
</evidence>
<dbReference type="PANTHER" id="PTHR47545:SF1">
    <property type="entry name" value="MULTIFUNCTIONAL CCA PROTEIN"/>
    <property type="match status" value="1"/>
</dbReference>
<keyword evidence="4" id="KW-0819">tRNA processing</keyword>
<dbReference type="PIRSF" id="PIRSF000813">
    <property type="entry name" value="CCA_bact"/>
    <property type="match status" value="1"/>
</dbReference>
<evidence type="ECO:0000259" key="14">
    <source>
        <dbReference type="Pfam" id="PF12627"/>
    </source>
</evidence>
<protein>
    <submittedName>
        <fullName evidence="15">Polynucleotide adenylyltransferase</fullName>
    </submittedName>
</protein>
<reference evidence="15" key="1">
    <citation type="submission" date="2022-06" db="EMBL/GenBank/DDBJ databases">
        <title>Helicobacter colisuis sp. nov.</title>
        <authorList>
            <person name="Papic B."/>
            <person name="Gruntar I."/>
        </authorList>
    </citation>
    <scope>NUCLEOTIDE SEQUENCE</scope>
    <source>
        <strain evidence="15">11154-15</strain>
    </source>
</reference>
<comment type="similarity">
    <text evidence="12">Belongs to the tRNA nucleotidyltransferase/poly(A) polymerase family.</text>
</comment>
<evidence type="ECO:0000313" key="16">
    <source>
        <dbReference type="Proteomes" id="UP001057522"/>
    </source>
</evidence>
<dbReference type="SUPFAM" id="SSF81891">
    <property type="entry name" value="Poly A polymerase C-terminal region-like"/>
    <property type="match status" value="1"/>
</dbReference>
<evidence type="ECO:0000256" key="7">
    <source>
        <dbReference type="ARBA" id="ARBA00022741"/>
    </source>
</evidence>
<dbReference type="SUPFAM" id="SSF81301">
    <property type="entry name" value="Nucleotidyltransferase"/>
    <property type="match status" value="1"/>
</dbReference>
<dbReference type="CDD" id="cd05398">
    <property type="entry name" value="NT_ClassII-CCAase"/>
    <property type="match status" value="1"/>
</dbReference>
<organism evidence="15 16">
    <name type="scientific">Helicobacter colisuis</name>
    <dbReference type="NCBI Taxonomy" id="2949739"/>
    <lineage>
        <taxon>Bacteria</taxon>
        <taxon>Pseudomonadati</taxon>
        <taxon>Campylobacterota</taxon>
        <taxon>Epsilonproteobacteria</taxon>
        <taxon>Campylobacterales</taxon>
        <taxon>Helicobacteraceae</taxon>
        <taxon>Helicobacter</taxon>
    </lineage>
</organism>
<accession>A0ABT0TSK9</accession>
<name>A0ABT0TSK9_9HELI</name>
<keyword evidence="9" id="KW-0067">ATP-binding</keyword>
<keyword evidence="11 12" id="KW-0694">RNA-binding</keyword>
<dbReference type="RefSeq" id="WP_250603445.1">
    <property type="nucleotide sequence ID" value="NZ_JAMOKX010000001.1"/>
</dbReference>
<keyword evidence="6" id="KW-0479">Metal-binding</keyword>
<dbReference type="Gene3D" id="1.10.3090.10">
    <property type="entry name" value="cca-adding enzyme, domain 2"/>
    <property type="match status" value="1"/>
</dbReference>
<dbReference type="GO" id="GO:0016779">
    <property type="term" value="F:nucleotidyltransferase activity"/>
    <property type="evidence" value="ECO:0007669"/>
    <property type="project" value="UniProtKB-KW"/>
</dbReference>
<dbReference type="EMBL" id="JAMOKX010000001">
    <property type="protein sequence ID" value="MCL9818898.1"/>
    <property type="molecule type" value="Genomic_DNA"/>
</dbReference>
<keyword evidence="5 15" id="KW-0548">Nucleotidyltransferase</keyword>
<dbReference type="InterPro" id="IPR012006">
    <property type="entry name" value="CCA_bact"/>
</dbReference>
<keyword evidence="7" id="KW-0547">Nucleotide-binding</keyword>
<evidence type="ECO:0000256" key="2">
    <source>
        <dbReference type="ARBA" id="ARBA00022596"/>
    </source>
</evidence>
<comment type="cofactor">
    <cofactor evidence="1">
        <name>Mg(2+)</name>
        <dbReference type="ChEBI" id="CHEBI:18420"/>
    </cofactor>
</comment>
<dbReference type="InterPro" id="IPR050124">
    <property type="entry name" value="tRNA_CCA-adding_enzyme"/>
</dbReference>
<proteinExistence type="inferred from homology"/>
<dbReference type="Pfam" id="PF01743">
    <property type="entry name" value="PolyA_pol"/>
    <property type="match status" value="1"/>
</dbReference>
<evidence type="ECO:0000259" key="13">
    <source>
        <dbReference type="Pfam" id="PF01743"/>
    </source>
</evidence>